<dbReference type="KEGG" id="ptan:CRYO30217_01577"/>
<keyword evidence="3 5" id="KW-0238">DNA-binding</keyword>
<evidence type="ECO:0000256" key="2">
    <source>
        <dbReference type="ARBA" id="ARBA00022908"/>
    </source>
</evidence>
<evidence type="ECO:0000256" key="4">
    <source>
        <dbReference type="ARBA" id="ARBA00023172"/>
    </source>
</evidence>
<reference evidence="8" key="1">
    <citation type="submission" date="2021-04" db="EMBL/GenBank/DDBJ databases">
        <authorList>
            <person name="Rodrigo-Torres L."/>
            <person name="Arahal R. D."/>
            <person name="Lucena T."/>
        </authorList>
    </citation>
    <scope>NUCLEOTIDE SEQUENCE</scope>
    <source>
        <strain evidence="8">AS29M-1</strain>
    </source>
</reference>
<dbReference type="InterPro" id="IPR044068">
    <property type="entry name" value="CB"/>
</dbReference>
<dbReference type="PROSITE" id="PS51898">
    <property type="entry name" value="TYR_RECOMBINASE"/>
    <property type="match status" value="1"/>
</dbReference>
<dbReference type="Gene3D" id="1.10.443.10">
    <property type="entry name" value="Intergrase catalytic core"/>
    <property type="match status" value="1"/>
</dbReference>
<evidence type="ECO:0000313" key="9">
    <source>
        <dbReference type="Proteomes" id="UP000683507"/>
    </source>
</evidence>
<protein>
    <submittedName>
        <fullName evidence="8">Tyrosine recombinase XerC</fullName>
    </submittedName>
</protein>
<dbReference type="EMBL" id="OU015584">
    <property type="protein sequence ID" value="CAG5081263.1"/>
    <property type="molecule type" value="Genomic_DNA"/>
</dbReference>
<keyword evidence="9" id="KW-1185">Reference proteome</keyword>
<dbReference type="Pfam" id="PF00589">
    <property type="entry name" value="Phage_integrase"/>
    <property type="match status" value="1"/>
</dbReference>
<dbReference type="SUPFAM" id="SSF56349">
    <property type="entry name" value="DNA breaking-rejoining enzymes"/>
    <property type="match status" value="1"/>
</dbReference>
<dbReference type="InterPro" id="IPR010998">
    <property type="entry name" value="Integrase_recombinase_N"/>
</dbReference>
<dbReference type="AlphaFoldDB" id="A0A916JMA0"/>
<evidence type="ECO:0000256" key="3">
    <source>
        <dbReference type="ARBA" id="ARBA00023125"/>
    </source>
</evidence>
<evidence type="ECO:0000256" key="1">
    <source>
        <dbReference type="ARBA" id="ARBA00008857"/>
    </source>
</evidence>
<feature type="domain" description="Core-binding (CB)" evidence="7">
    <location>
        <begin position="11"/>
        <end position="100"/>
    </location>
</feature>
<evidence type="ECO:0000256" key="5">
    <source>
        <dbReference type="PROSITE-ProRule" id="PRU01248"/>
    </source>
</evidence>
<feature type="domain" description="Tyr recombinase" evidence="6">
    <location>
        <begin position="120"/>
        <end position="304"/>
    </location>
</feature>
<dbReference type="GO" id="GO:0006310">
    <property type="term" value="P:DNA recombination"/>
    <property type="evidence" value="ECO:0007669"/>
    <property type="project" value="UniProtKB-KW"/>
</dbReference>
<dbReference type="GO" id="GO:0003677">
    <property type="term" value="F:DNA binding"/>
    <property type="evidence" value="ECO:0007669"/>
    <property type="project" value="UniProtKB-UniRule"/>
</dbReference>
<dbReference type="InterPro" id="IPR002104">
    <property type="entry name" value="Integrase_catalytic"/>
</dbReference>
<dbReference type="Gene3D" id="1.10.150.130">
    <property type="match status" value="1"/>
</dbReference>
<evidence type="ECO:0000259" key="7">
    <source>
        <dbReference type="PROSITE" id="PS51900"/>
    </source>
</evidence>
<dbReference type="PANTHER" id="PTHR30349:SF41">
    <property type="entry name" value="INTEGRASE_RECOMBINASE PROTEIN MJ0367-RELATED"/>
    <property type="match status" value="1"/>
</dbReference>
<dbReference type="InterPro" id="IPR011010">
    <property type="entry name" value="DNA_brk_join_enz"/>
</dbReference>
<dbReference type="GO" id="GO:0015074">
    <property type="term" value="P:DNA integration"/>
    <property type="evidence" value="ECO:0007669"/>
    <property type="project" value="UniProtKB-KW"/>
</dbReference>
<proteinExistence type="inferred from homology"/>
<keyword evidence="4" id="KW-0233">DNA recombination</keyword>
<gene>
    <name evidence="8" type="primary">xerC_3</name>
    <name evidence="8" type="ORF">CRYO30217_01577</name>
</gene>
<dbReference type="PANTHER" id="PTHR30349">
    <property type="entry name" value="PHAGE INTEGRASE-RELATED"/>
    <property type="match status" value="1"/>
</dbReference>
<dbReference type="PROSITE" id="PS51900">
    <property type="entry name" value="CB"/>
    <property type="match status" value="1"/>
</dbReference>
<dbReference type="InterPro" id="IPR013762">
    <property type="entry name" value="Integrase-like_cat_sf"/>
</dbReference>
<organism evidence="8 9">
    <name type="scientific">Parvicella tangerina</name>
    <dbReference type="NCBI Taxonomy" id="2829795"/>
    <lineage>
        <taxon>Bacteria</taxon>
        <taxon>Pseudomonadati</taxon>
        <taxon>Bacteroidota</taxon>
        <taxon>Flavobacteriia</taxon>
        <taxon>Flavobacteriales</taxon>
        <taxon>Parvicellaceae</taxon>
        <taxon>Parvicella</taxon>
    </lineage>
</organism>
<name>A0A916JMA0_9FLAO</name>
<dbReference type="InterPro" id="IPR050090">
    <property type="entry name" value="Tyrosine_recombinase_XerCD"/>
</dbReference>
<comment type="similarity">
    <text evidence="1">Belongs to the 'phage' integrase family.</text>
</comment>
<evidence type="ECO:0000313" key="8">
    <source>
        <dbReference type="EMBL" id="CAG5081263.1"/>
    </source>
</evidence>
<accession>A0A916JMA0</accession>
<dbReference type="Proteomes" id="UP000683507">
    <property type="component" value="Chromosome"/>
</dbReference>
<sequence>MIFQISNKQYQSIEKQYEKYIHAKGYKITGGNMYLTCVNEFLYWLEGYGVTNVKKITTAIMVEYIEYLSTREKFRGEGTLSQRMIDIHLFSLRILFDYLLESNIVTSTVSIPKFFKSEGRKRNILSMDEVKLLYAHTENNLEKAILTVAYGCGLRRNELHRLNLQDVILSKGILQVITGKGNKSREVPMSDTIVTYLREYVTTDRVERLKRTTQLEKAFFVNSQGKRMSGDLLNRTLKKIIQRTDNPSINSKDITLHCLRHSIATHLIENGASMEFVRDFLGHALVDTVHIYAKRRKIRQKYTL</sequence>
<evidence type="ECO:0000259" key="6">
    <source>
        <dbReference type="PROSITE" id="PS51898"/>
    </source>
</evidence>
<dbReference type="RefSeq" id="WP_258541776.1">
    <property type="nucleotide sequence ID" value="NZ_OU015584.1"/>
</dbReference>
<keyword evidence="2" id="KW-0229">DNA integration</keyword>